<sequence length="108" mass="11603">MSAIQAAGTTCWPANETPSRRYSDPNRIMSVRQALMPPSNIPVPAAPATSRAMVASHWAPMRLHSSSDISSGIGCPAAASQIQPRTSVSHERYSNGPPCADFRRKVSR</sequence>
<reference evidence="2 3" key="1">
    <citation type="submission" date="2015-03" db="EMBL/GenBank/DDBJ databases">
        <authorList>
            <consortium name="Pathogen Informatics"/>
        </authorList>
    </citation>
    <scope>NUCLEOTIDE SEQUENCE [LARGE SCALE GENOMIC DNA]</scope>
    <source>
        <strain evidence="2 3">Bir 187</strain>
    </source>
</reference>
<evidence type="ECO:0000313" key="3">
    <source>
        <dbReference type="Proteomes" id="UP000049023"/>
    </source>
</evidence>
<proteinExistence type="predicted"/>
<protein>
    <submittedName>
        <fullName evidence="2">Uncharacterized protein</fullName>
    </submittedName>
</protein>
<name>A0A654ZUA8_MYCTX</name>
<feature type="region of interest" description="Disordered" evidence="1">
    <location>
        <begin position="1"/>
        <end position="24"/>
    </location>
</feature>
<gene>
    <name evidence="2" type="ORF">ERS027661_00779</name>
</gene>
<evidence type="ECO:0000313" key="2">
    <source>
        <dbReference type="EMBL" id="CKR20266.1"/>
    </source>
</evidence>
<accession>A0A654ZUA8</accession>
<evidence type="ECO:0000256" key="1">
    <source>
        <dbReference type="SAM" id="MobiDB-lite"/>
    </source>
</evidence>
<organism evidence="2 3">
    <name type="scientific">Mycobacterium tuberculosis</name>
    <dbReference type="NCBI Taxonomy" id="1773"/>
    <lineage>
        <taxon>Bacteria</taxon>
        <taxon>Bacillati</taxon>
        <taxon>Actinomycetota</taxon>
        <taxon>Actinomycetes</taxon>
        <taxon>Mycobacteriales</taxon>
        <taxon>Mycobacteriaceae</taxon>
        <taxon>Mycobacterium</taxon>
        <taxon>Mycobacterium tuberculosis complex</taxon>
    </lineage>
</organism>
<feature type="region of interest" description="Disordered" evidence="1">
    <location>
        <begin position="83"/>
        <end position="108"/>
    </location>
</feature>
<dbReference type="AlphaFoldDB" id="A0A654ZUA8"/>
<dbReference type="Proteomes" id="UP000049023">
    <property type="component" value="Unassembled WGS sequence"/>
</dbReference>
<dbReference type="EMBL" id="CNFU01000108">
    <property type="protein sequence ID" value="CKR20266.1"/>
    <property type="molecule type" value="Genomic_DNA"/>
</dbReference>